<comment type="caution">
    <text evidence="1">The sequence shown here is derived from an EMBL/GenBank/DDBJ whole genome shotgun (WGS) entry which is preliminary data.</text>
</comment>
<accession>A0ACC3SHK3</accession>
<sequence>MEEPAGAGDDGFANGAEKGAHVSPGLGKESGPDGVWSCWRRDTGGEWKDTDEDLPIIQILSPGFSFPT</sequence>
<evidence type="ECO:0000313" key="2">
    <source>
        <dbReference type="Proteomes" id="UP001320706"/>
    </source>
</evidence>
<protein>
    <submittedName>
        <fullName evidence="1">Uncharacterized protein</fullName>
    </submittedName>
</protein>
<dbReference type="EMBL" id="JAMKPW020000010">
    <property type="protein sequence ID" value="KAK8214779.1"/>
    <property type="molecule type" value="Genomic_DNA"/>
</dbReference>
<dbReference type="Proteomes" id="UP001320706">
    <property type="component" value="Unassembled WGS sequence"/>
</dbReference>
<gene>
    <name evidence="1" type="ORF">M8818_002362</name>
</gene>
<reference evidence="1" key="1">
    <citation type="submission" date="2024-02" db="EMBL/GenBank/DDBJ databases">
        <title>Metagenome Assembled Genome of Zalaria obscura JY119.</title>
        <authorList>
            <person name="Vighnesh L."/>
            <person name="Jagadeeshwari U."/>
            <person name="Venkata Ramana C."/>
            <person name="Sasikala C."/>
        </authorList>
    </citation>
    <scope>NUCLEOTIDE SEQUENCE</scope>
    <source>
        <strain evidence="1">JY119</strain>
    </source>
</reference>
<name>A0ACC3SHK3_9PEZI</name>
<organism evidence="1 2">
    <name type="scientific">Zalaria obscura</name>
    <dbReference type="NCBI Taxonomy" id="2024903"/>
    <lineage>
        <taxon>Eukaryota</taxon>
        <taxon>Fungi</taxon>
        <taxon>Dikarya</taxon>
        <taxon>Ascomycota</taxon>
        <taxon>Pezizomycotina</taxon>
        <taxon>Dothideomycetes</taxon>
        <taxon>Dothideomycetidae</taxon>
        <taxon>Dothideales</taxon>
        <taxon>Zalariaceae</taxon>
        <taxon>Zalaria</taxon>
    </lineage>
</organism>
<evidence type="ECO:0000313" key="1">
    <source>
        <dbReference type="EMBL" id="KAK8214779.1"/>
    </source>
</evidence>
<proteinExistence type="predicted"/>
<keyword evidence="2" id="KW-1185">Reference proteome</keyword>